<comment type="function">
    <text evidence="10">Polymerizes chitin, a structural polymer of the cell wall and septum, by transferring the sugar moiety of UDP-GlcNAc to the non-reducing end of the growing chitin polymer.</text>
</comment>
<evidence type="ECO:0000256" key="4">
    <source>
        <dbReference type="ARBA" id="ARBA00022676"/>
    </source>
</evidence>
<protein>
    <recommendedName>
        <fullName evidence="2 10">Chitin synthase</fullName>
        <ecNumber evidence="2 10">2.4.1.16</ecNumber>
    </recommendedName>
</protein>
<reference evidence="14" key="1">
    <citation type="submission" date="2019-03" db="EMBL/GenBank/DDBJ databases">
        <title>Snf2 controls pulcherriminic acid biosynthesis and connects pigmentation and antifungal activity of the yeast Metschnikowia pulcherrima.</title>
        <authorList>
            <person name="Gore-Lloyd D."/>
            <person name="Sumann I."/>
            <person name="Brachmann A.O."/>
            <person name="Schneeberger K."/>
            <person name="Ortiz-Merino R.A."/>
            <person name="Moreno-Beltran M."/>
            <person name="Schlaefli M."/>
            <person name="Kirner P."/>
            <person name="Santos Kron A."/>
            <person name="Wolfe K.H."/>
            <person name="Piel J."/>
            <person name="Ahrens C.H."/>
            <person name="Henk D."/>
            <person name="Freimoser F.M."/>
        </authorList>
    </citation>
    <scope>NUCLEOTIDE SEQUENCE [LARGE SCALE GENOMIC DNA]</scope>
    <source>
        <strain evidence="14">APC 1.2</strain>
    </source>
</reference>
<evidence type="ECO:0000259" key="12">
    <source>
        <dbReference type="Pfam" id="PF08407"/>
    </source>
</evidence>
<evidence type="ECO:0000256" key="1">
    <source>
        <dbReference type="ARBA" id="ARBA00004651"/>
    </source>
</evidence>
<feature type="transmembrane region" description="Helical" evidence="10">
    <location>
        <begin position="769"/>
        <end position="786"/>
    </location>
</feature>
<feature type="transmembrane region" description="Helical" evidence="10">
    <location>
        <begin position="717"/>
        <end position="741"/>
    </location>
</feature>
<feature type="transmembrane region" description="Helical" evidence="10">
    <location>
        <begin position="936"/>
        <end position="958"/>
    </location>
</feature>
<dbReference type="SUPFAM" id="SSF53448">
    <property type="entry name" value="Nucleotide-diphospho-sugar transferases"/>
    <property type="match status" value="1"/>
</dbReference>
<keyword evidence="14" id="KW-1185">Reference proteome</keyword>
<keyword evidence="8 10" id="KW-0472">Membrane</keyword>
<feature type="domain" description="Chitin synthase N-terminal" evidence="12">
    <location>
        <begin position="208"/>
        <end position="278"/>
    </location>
</feature>
<evidence type="ECO:0000256" key="5">
    <source>
        <dbReference type="ARBA" id="ARBA00022679"/>
    </source>
</evidence>
<evidence type="ECO:0000256" key="7">
    <source>
        <dbReference type="ARBA" id="ARBA00022989"/>
    </source>
</evidence>
<dbReference type="GO" id="GO:0005886">
    <property type="term" value="C:plasma membrane"/>
    <property type="evidence" value="ECO:0007669"/>
    <property type="project" value="UniProtKB-SubCell"/>
</dbReference>
<comment type="similarity">
    <text evidence="10">Belongs to the chitin synthase family.</text>
</comment>
<dbReference type="GO" id="GO:0006031">
    <property type="term" value="P:chitin biosynthetic process"/>
    <property type="evidence" value="ECO:0007669"/>
    <property type="project" value="UniProtKB-UniRule"/>
</dbReference>
<evidence type="ECO:0000313" key="13">
    <source>
        <dbReference type="EMBL" id="QBM88140.1"/>
    </source>
</evidence>
<dbReference type="AlphaFoldDB" id="A0A4P6XLI4"/>
<name>A0A4P6XLI4_9ASCO</name>
<evidence type="ECO:0000256" key="6">
    <source>
        <dbReference type="ARBA" id="ARBA00022692"/>
    </source>
</evidence>
<comment type="catalytic activity">
    <reaction evidence="10">
        <text>[(1-&gt;4)-N-acetyl-beta-D-glucosaminyl](n) + UDP-N-acetyl-alpha-D-glucosamine = [(1-&gt;4)-N-acetyl-beta-D-glucosaminyl](n+1) + UDP + H(+)</text>
        <dbReference type="Rhea" id="RHEA:16637"/>
        <dbReference type="Rhea" id="RHEA-COMP:9593"/>
        <dbReference type="Rhea" id="RHEA-COMP:9595"/>
        <dbReference type="ChEBI" id="CHEBI:15378"/>
        <dbReference type="ChEBI" id="CHEBI:17029"/>
        <dbReference type="ChEBI" id="CHEBI:57705"/>
        <dbReference type="ChEBI" id="CHEBI:58223"/>
        <dbReference type="EC" id="2.4.1.16"/>
    </reaction>
</comment>
<evidence type="ECO:0000256" key="11">
    <source>
        <dbReference type="SAM" id="MobiDB-lite"/>
    </source>
</evidence>
<gene>
    <name evidence="13" type="primary">MPUL0C01030</name>
    <name evidence="13" type="ORF">METSCH_C01030</name>
</gene>
<dbReference type="Pfam" id="PF01644">
    <property type="entry name" value="Chitin_synth_1"/>
    <property type="match status" value="1"/>
</dbReference>
<dbReference type="InterPro" id="IPR004835">
    <property type="entry name" value="Chitin_synth"/>
</dbReference>
<proteinExistence type="inferred from homology"/>
<sequence>MNYSDDDLFEDEKPQAAPTFAPTPPRLAVPPVRQHTRSFSNLSDNTYSHIASPHDDEDGFYEKLGSAYGGSAVSGLTAGNSRPNVRFADPRMSTFSEYPEQTAGWGLEYPPSAYNRQSAFFGAPEPVSEPFSEQRLDPRSLMLPVQTNDYGTNLLQEPDDDLDPFGDDDSLFSDTGEEVARNATLRRRNAPQDAHDDTDFTPRLNYTKTVKRARLVRGNYVIDAPVPQALLDTYAKPFGKSDETSFVRYLGVTCGPSNFQKFNYNLRQNMYAPPRATEIMVCITMYNEDELLLARTLQGVFENLQNLTRRTDSVWGEGLWKKVTVVIVNDGRLQLNERTQKLLSALGVYQDGYAKLKVNNKPVRAHLYEYTSTVGVERVSSDRVYLNVSQTPVQLMFCLKEKNARKINSHRWCFQAFAPVLNPKVIMLLDCGTKPAKDAFYHLWSAFKDPNVAGACGEMRVALGHNKALLLNPLVAAQNFEYKISNVLDKPMESVFGFISVLPGAFSAYRWDALLNVDGRGPLEKYFKGEFLHQTARIEDEDDDEAELKERNFQELGIFTLNMYLAEDRILCFELVAKKEKNYVLRYVSAATAETDVPEKMADFVLQRRRWLNGSLFAAMYSVFHWTQIWRLNHSLLRKLWLQLEFYYHFVTVLVSWFSLASFFLVFRILTKNLGSSEVGFALGKYISEAFLWVYAGCVVCTFVLAFGNTPRGTQRLYVTITIVFAVLMAYLLFGAIYLAVNTVKLVMRETNDKFNVGMLFTNQKLRDLVVSVVSTYILYAIGAVIHGEPSFMVTSFIQYLLLSPSYVNVLNIYSFCNIHDVSWGNRDTPQAKDLGTAKVSDVDGLLVMTVVPGSPEELEQSYLATLEDLKVAPAPVVKPKNKKEHDDSYYAFIRTVTVLLWMLTNAILVAIVLAAGGDANDIWNDSRNATVFLTVILWVVCALAGFRLIGSVLYVLLKIGRPLRWWIQKRKTVE</sequence>
<accession>A0A4P6XLI4</accession>
<evidence type="ECO:0000256" key="2">
    <source>
        <dbReference type="ARBA" id="ARBA00012543"/>
    </source>
</evidence>
<dbReference type="GO" id="GO:0071555">
    <property type="term" value="P:cell wall organization"/>
    <property type="evidence" value="ECO:0007669"/>
    <property type="project" value="UniProtKB-KW"/>
</dbReference>
<dbReference type="PANTHER" id="PTHR22914:SF9">
    <property type="entry name" value="CHITIN SYNTHASE 1"/>
    <property type="match status" value="1"/>
</dbReference>
<dbReference type="EC" id="2.4.1.16" evidence="2 10"/>
<dbReference type="InterPro" id="IPR013616">
    <property type="entry name" value="Chitin_synth_N"/>
</dbReference>
<feature type="compositionally biased region" description="Acidic residues" evidence="11">
    <location>
        <begin position="1"/>
        <end position="10"/>
    </location>
</feature>
<dbReference type="InterPro" id="IPR029044">
    <property type="entry name" value="Nucleotide-diphossugar_trans"/>
</dbReference>
<organism evidence="13 14">
    <name type="scientific">Metschnikowia aff. pulcherrima</name>
    <dbReference type="NCBI Taxonomy" id="2163413"/>
    <lineage>
        <taxon>Eukaryota</taxon>
        <taxon>Fungi</taxon>
        <taxon>Dikarya</taxon>
        <taxon>Ascomycota</taxon>
        <taxon>Saccharomycotina</taxon>
        <taxon>Pichiomycetes</taxon>
        <taxon>Metschnikowiaceae</taxon>
        <taxon>Metschnikowia</taxon>
    </lineage>
</organism>
<keyword evidence="5 10" id="KW-0808">Transferase</keyword>
<feature type="region of interest" description="Disordered" evidence="11">
    <location>
        <begin position="1"/>
        <end position="31"/>
    </location>
</feature>
<feature type="transmembrane region" description="Helical" evidence="10">
    <location>
        <begin position="798"/>
        <end position="817"/>
    </location>
</feature>
<feature type="transmembrane region" description="Helical" evidence="10">
    <location>
        <begin position="890"/>
        <end position="916"/>
    </location>
</feature>
<keyword evidence="3 10" id="KW-1003">Cell membrane</keyword>
<keyword evidence="4 10" id="KW-0328">Glycosyltransferase</keyword>
<evidence type="ECO:0000256" key="10">
    <source>
        <dbReference type="RuleBase" id="RU366040"/>
    </source>
</evidence>
<dbReference type="GO" id="GO:0004100">
    <property type="term" value="F:chitin synthase activity"/>
    <property type="evidence" value="ECO:0007669"/>
    <property type="project" value="UniProtKB-UniRule"/>
</dbReference>
<evidence type="ECO:0000256" key="8">
    <source>
        <dbReference type="ARBA" id="ARBA00023136"/>
    </source>
</evidence>
<keyword evidence="7 10" id="KW-1133">Transmembrane helix</keyword>
<dbReference type="EMBL" id="CP034458">
    <property type="protein sequence ID" value="QBM88140.1"/>
    <property type="molecule type" value="Genomic_DNA"/>
</dbReference>
<keyword evidence="6 10" id="KW-0812">Transmembrane</keyword>
<dbReference type="GO" id="GO:0030428">
    <property type="term" value="C:cell septum"/>
    <property type="evidence" value="ECO:0007669"/>
    <property type="project" value="TreeGrafter"/>
</dbReference>
<dbReference type="PANTHER" id="PTHR22914">
    <property type="entry name" value="CHITIN SYNTHASE"/>
    <property type="match status" value="1"/>
</dbReference>
<evidence type="ECO:0000313" key="14">
    <source>
        <dbReference type="Proteomes" id="UP000292447"/>
    </source>
</evidence>
<dbReference type="CDD" id="cd04190">
    <property type="entry name" value="Chitin_synth_C"/>
    <property type="match status" value="1"/>
</dbReference>
<evidence type="ECO:0000256" key="3">
    <source>
        <dbReference type="ARBA" id="ARBA00022475"/>
    </source>
</evidence>
<comment type="subcellular location">
    <subcellularLocation>
        <location evidence="1 10">Cell membrane</location>
        <topology evidence="1 10">Multi-pass membrane protein</topology>
    </subcellularLocation>
</comment>
<feature type="transmembrane region" description="Helical" evidence="10">
    <location>
        <begin position="647"/>
        <end position="670"/>
    </location>
</feature>
<feature type="transmembrane region" description="Helical" evidence="10">
    <location>
        <begin position="690"/>
        <end position="711"/>
    </location>
</feature>
<evidence type="ECO:0000256" key="9">
    <source>
        <dbReference type="ARBA" id="ARBA00023316"/>
    </source>
</evidence>
<dbReference type="Pfam" id="PF08407">
    <property type="entry name" value="Chitin_synth_1N"/>
    <property type="match status" value="1"/>
</dbReference>
<dbReference type="Proteomes" id="UP000292447">
    <property type="component" value="Chromosome III"/>
</dbReference>
<keyword evidence="9 10" id="KW-0961">Cell wall biogenesis/degradation</keyword>
<dbReference type="STRING" id="2163413.A0A4P6XLI4"/>